<evidence type="ECO:0000259" key="1">
    <source>
        <dbReference type="Pfam" id="PF00149"/>
    </source>
</evidence>
<evidence type="ECO:0000313" key="2">
    <source>
        <dbReference type="EMBL" id="AJE23710.1"/>
    </source>
</evidence>
<dbReference type="KEGG" id="acx:Achr_f120"/>
<accession>A0A0C4WUW1</accession>
<feature type="domain" description="Calcineurin-like phosphoesterase" evidence="1">
    <location>
        <begin position="32"/>
        <end position="156"/>
    </location>
</feature>
<organism evidence="2 3">
    <name type="scientific">Azotobacter chroococcum NCIMB 8003</name>
    <dbReference type="NCBI Taxonomy" id="1328314"/>
    <lineage>
        <taxon>Bacteria</taxon>
        <taxon>Pseudomonadati</taxon>
        <taxon>Pseudomonadota</taxon>
        <taxon>Gammaproteobacteria</taxon>
        <taxon>Pseudomonadales</taxon>
        <taxon>Pseudomonadaceae</taxon>
        <taxon>Azotobacter</taxon>
    </lineage>
</organism>
<dbReference type="SUPFAM" id="SSF56300">
    <property type="entry name" value="Metallo-dependent phosphatases"/>
    <property type="match status" value="1"/>
</dbReference>
<dbReference type="InterPro" id="IPR029052">
    <property type="entry name" value="Metallo-depent_PP-like"/>
</dbReference>
<dbReference type="PANTHER" id="PTHR42850">
    <property type="entry name" value="METALLOPHOSPHOESTERASE"/>
    <property type="match status" value="1"/>
</dbReference>
<proteinExistence type="predicted"/>
<geneLocation type="plasmid" evidence="2 3">
    <name>pAcX50f</name>
</geneLocation>
<dbReference type="PANTHER" id="PTHR42850:SF10">
    <property type="entry name" value="SERINE_THREONINE-PROTEIN PHOSPHATASE 1"/>
    <property type="match status" value="1"/>
</dbReference>
<keyword evidence="3" id="KW-1185">Reference proteome</keyword>
<keyword evidence="2" id="KW-0614">Plasmid</keyword>
<dbReference type="Proteomes" id="UP000068210">
    <property type="component" value="Plasmid pAcX50f"/>
</dbReference>
<dbReference type="InterPro" id="IPR050126">
    <property type="entry name" value="Ap4A_hydrolase"/>
</dbReference>
<dbReference type="GO" id="GO:0110154">
    <property type="term" value="P:RNA decapping"/>
    <property type="evidence" value="ECO:0007669"/>
    <property type="project" value="TreeGrafter"/>
</dbReference>
<dbReference type="InterPro" id="IPR004843">
    <property type="entry name" value="Calcineurin-like_PHP"/>
</dbReference>
<gene>
    <name evidence="2" type="ORF">Achr_f120</name>
</gene>
<dbReference type="Gene3D" id="3.60.21.10">
    <property type="match status" value="1"/>
</dbReference>
<protein>
    <submittedName>
        <fullName evidence="2">Serine/threonine protein phosphatase</fullName>
    </submittedName>
</protein>
<dbReference type="GO" id="GO:0016791">
    <property type="term" value="F:phosphatase activity"/>
    <property type="evidence" value="ECO:0007669"/>
    <property type="project" value="TreeGrafter"/>
</dbReference>
<sequence length="261" mass="29168">MNNASSHLTPVHTSANRLFAQYGPNQKGRDFAVGDIHGEFSLLERLLEKAGFNEQTDRLFSVGDLVDRGPESHRVACWLLKPWFKPVRGNHDQWCVEAGLFGEPAGHRQYGGEWFYKLSDELRPFLGGFLNELPVAIEIAGRSGERYGVVHAECTCLSWGRFVEALEGELGDSYRDHHVMEALWRRKRYDDADTRPIAGIKRVYVGHTVVDEVLDLGNVRYLDTGGCFEGGRLTLAEIGGAEEIFSVEKVCNSGKALVEAQ</sequence>
<reference evidence="2 3" key="1">
    <citation type="journal article" date="2015" name="PLoS ONE">
        <title>Azotobacter Genomes: The Genome of Azotobacter chroococcum NCIMB 8003 (ATCC 4412).</title>
        <authorList>
            <person name="Robson R.L."/>
            <person name="Jones R."/>
            <person name="Robson R.M."/>
            <person name="Schwartz A."/>
            <person name="Richardson T.H."/>
        </authorList>
    </citation>
    <scope>NUCLEOTIDE SEQUENCE [LARGE SCALE GENOMIC DNA]</scope>
    <source>
        <strain evidence="2 3">NCIMB 8003</strain>
        <plasmid evidence="3">Plasmid pAcX50f</plasmid>
    </source>
</reference>
<evidence type="ECO:0000313" key="3">
    <source>
        <dbReference type="Proteomes" id="UP000068210"/>
    </source>
</evidence>
<dbReference type="EMBL" id="CP010421">
    <property type="protein sequence ID" value="AJE23710.1"/>
    <property type="molecule type" value="Genomic_DNA"/>
</dbReference>
<name>A0A0C4WUW1_9GAMM</name>
<dbReference type="GO" id="GO:0008803">
    <property type="term" value="F:bis(5'-nucleosyl)-tetraphosphatase (symmetrical) activity"/>
    <property type="evidence" value="ECO:0007669"/>
    <property type="project" value="TreeGrafter"/>
</dbReference>
<dbReference type="AlphaFoldDB" id="A0A0C4WUW1"/>
<dbReference type="GO" id="GO:0005737">
    <property type="term" value="C:cytoplasm"/>
    <property type="evidence" value="ECO:0007669"/>
    <property type="project" value="TreeGrafter"/>
</dbReference>
<dbReference type="Pfam" id="PF00149">
    <property type="entry name" value="Metallophos"/>
    <property type="match status" value="1"/>
</dbReference>
<dbReference type="HOGENOM" id="CLU_023125_1_0_6"/>
<dbReference type="RefSeq" id="WP_052264075.1">
    <property type="nucleotide sequence ID" value="NZ_CP010421.1"/>
</dbReference>